<dbReference type="GO" id="GO:0043176">
    <property type="term" value="F:amine binding"/>
    <property type="evidence" value="ECO:0007669"/>
    <property type="project" value="InterPro"/>
</dbReference>
<feature type="compositionally biased region" description="Low complexity" evidence="1">
    <location>
        <begin position="232"/>
        <end position="243"/>
    </location>
</feature>
<proteinExistence type="evidence at transcript level"/>
<dbReference type="EMBL" id="GADI01006729">
    <property type="protein sequence ID" value="JAA67079.1"/>
    <property type="molecule type" value="mRNA"/>
</dbReference>
<evidence type="ECO:0000313" key="3">
    <source>
        <dbReference type="EMBL" id="JAA67079.1"/>
    </source>
</evidence>
<evidence type="ECO:0000256" key="1">
    <source>
        <dbReference type="SAM" id="MobiDB-lite"/>
    </source>
</evidence>
<protein>
    <submittedName>
        <fullName evidence="3">Putative salivary lipocalin</fullName>
    </submittedName>
</protein>
<dbReference type="AlphaFoldDB" id="A0A0K8R9C8"/>
<sequence length="243" mass="27361">MKHACWLISLYLFAVLVDAKPGDVRIDENPSYWGYQDIKQALNNADKKSWLFYRTLRNSPRSKNTCVYADVKGKEDDGKTYEFEQGYKTGDGSTVTKTLFAIPYKTENPEGTTRQKENAMRVKENKDNPNGKRYKLIYSDYHCCDVLRALEDENEAACELYLHDNCISKAVPKDCAALYGNACGTDASFRNQVYYASCKNTTEVPTEPTTKAPDHEITPKEPPPQAPETPEETPTTSTLPPGC</sequence>
<evidence type="ECO:0000256" key="2">
    <source>
        <dbReference type="SAM" id="SignalP"/>
    </source>
</evidence>
<reference evidence="3" key="1">
    <citation type="submission" date="2012-12" db="EMBL/GenBank/DDBJ databases">
        <title>Identification and characterization of a phenylalanine ammonia-lyase gene family in Isatis indigotica Fort.</title>
        <authorList>
            <person name="Liu Q."/>
            <person name="Chen J."/>
            <person name="Zhou X."/>
            <person name="Di P."/>
            <person name="Xiao Y."/>
            <person name="Xuan H."/>
            <person name="Zhang L."/>
            <person name="Chen W."/>
        </authorList>
    </citation>
    <scope>NUCLEOTIDE SEQUENCE</scope>
    <source>
        <tissue evidence="3">Salivary gland</tissue>
    </source>
</reference>
<dbReference type="InterPro" id="IPR012674">
    <property type="entry name" value="Calycin"/>
</dbReference>
<feature type="chain" id="PRO_5005516417" evidence="2">
    <location>
        <begin position="20"/>
        <end position="243"/>
    </location>
</feature>
<dbReference type="InterPro" id="IPR002970">
    <property type="entry name" value="Tick_his-bd"/>
</dbReference>
<dbReference type="Pfam" id="PF02098">
    <property type="entry name" value="His_binding"/>
    <property type="match status" value="1"/>
</dbReference>
<keyword evidence="2" id="KW-0732">Signal</keyword>
<name>A0A0K8R9C8_IXORI</name>
<accession>A0A0K8R9C8</accession>
<feature type="region of interest" description="Disordered" evidence="1">
    <location>
        <begin position="202"/>
        <end position="243"/>
    </location>
</feature>
<dbReference type="GO" id="GO:0030682">
    <property type="term" value="P:symbiont-mediated perturbation of host defenses"/>
    <property type="evidence" value="ECO:0007669"/>
    <property type="project" value="InterPro"/>
</dbReference>
<dbReference type="Gene3D" id="2.40.128.20">
    <property type="match status" value="1"/>
</dbReference>
<organism evidence="3">
    <name type="scientific">Ixodes ricinus</name>
    <name type="common">Common tick</name>
    <name type="synonym">Acarus ricinus</name>
    <dbReference type="NCBI Taxonomy" id="34613"/>
    <lineage>
        <taxon>Eukaryota</taxon>
        <taxon>Metazoa</taxon>
        <taxon>Ecdysozoa</taxon>
        <taxon>Arthropoda</taxon>
        <taxon>Chelicerata</taxon>
        <taxon>Arachnida</taxon>
        <taxon>Acari</taxon>
        <taxon>Parasitiformes</taxon>
        <taxon>Ixodida</taxon>
        <taxon>Ixodoidea</taxon>
        <taxon>Ixodidae</taxon>
        <taxon>Ixodinae</taxon>
        <taxon>Ixodes</taxon>
    </lineage>
</organism>
<dbReference type="SUPFAM" id="SSF50814">
    <property type="entry name" value="Lipocalins"/>
    <property type="match status" value="1"/>
</dbReference>
<feature type="signal peptide" evidence="2">
    <location>
        <begin position="1"/>
        <end position="19"/>
    </location>
</feature>